<gene>
    <name evidence="5" type="primary">cofC</name>
    <name evidence="5" type="ORF">ACFOLH_07970</name>
</gene>
<keyword evidence="2 5" id="KW-0548">Nucleotidyltransferase</keyword>
<proteinExistence type="predicted"/>
<dbReference type="InterPro" id="IPR018641">
    <property type="entry name" value="Trfase_1_rSAM/seldom-assoc"/>
</dbReference>
<dbReference type="Pfam" id="PF09837">
    <property type="entry name" value="DUF2064"/>
    <property type="match status" value="1"/>
</dbReference>
<keyword evidence="4" id="KW-0342">GTP-binding</keyword>
<evidence type="ECO:0000256" key="4">
    <source>
        <dbReference type="ARBA" id="ARBA00023134"/>
    </source>
</evidence>
<dbReference type="NCBIfam" id="TIGR03552">
    <property type="entry name" value="F420_cofC"/>
    <property type="match status" value="1"/>
</dbReference>
<evidence type="ECO:0000256" key="3">
    <source>
        <dbReference type="ARBA" id="ARBA00022741"/>
    </source>
</evidence>
<evidence type="ECO:0000256" key="2">
    <source>
        <dbReference type="ARBA" id="ARBA00022695"/>
    </source>
</evidence>
<name>A0ABV7WEP6_9MICO</name>
<dbReference type="Gene3D" id="3.90.550.10">
    <property type="entry name" value="Spore Coat Polysaccharide Biosynthesis Protein SpsA, Chain A"/>
    <property type="match status" value="1"/>
</dbReference>
<keyword evidence="6" id="KW-1185">Reference proteome</keyword>
<dbReference type="EC" id="2.7.7.68" evidence="5"/>
<dbReference type="PANTHER" id="PTHR40392">
    <property type="entry name" value="2-PHOSPHO-L-LACTATE GUANYLYLTRANSFERASE"/>
    <property type="match status" value="1"/>
</dbReference>
<comment type="caution">
    <text evidence="5">The sequence shown here is derived from an EMBL/GenBank/DDBJ whole genome shotgun (WGS) entry which is preliminary data.</text>
</comment>
<dbReference type="GO" id="GO:0043814">
    <property type="term" value="F:phospholactate guanylyltransferase activity"/>
    <property type="evidence" value="ECO:0007669"/>
    <property type="project" value="UniProtKB-EC"/>
</dbReference>
<reference evidence="6" key="1">
    <citation type="journal article" date="2019" name="Int. J. Syst. Evol. Microbiol.">
        <title>The Global Catalogue of Microorganisms (GCM) 10K type strain sequencing project: providing services to taxonomists for standard genome sequencing and annotation.</title>
        <authorList>
            <consortium name="The Broad Institute Genomics Platform"/>
            <consortium name="The Broad Institute Genome Sequencing Center for Infectious Disease"/>
            <person name="Wu L."/>
            <person name="Ma J."/>
        </authorList>
    </citation>
    <scope>NUCLEOTIDE SEQUENCE [LARGE SCALE GENOMIC DNA]</scope>
    <source>
        <strain evidence="6">NCAIM B.02333</strain>
    </source>
</reference>
<keyword evidence="3" id="KW-0547">Nucleotide-binding</keyword>
<dbReference type="InterPro" id="IPR029044">
    <property type="entry name" value="Nucleotide-diphossugar_trans"/>
</dbReference>
<dbReference type="PANTHER" id="PTHR40392:SF1">
    <property type="entry name" value="2-PHOSPHO-L-LACTATE GUANYLYLTRANSFERASE"/>
    <property type="match status" value="1"/>
</dbReference>
<dbReference type="EMBL" id="JBHRWW010000004">
    <property type="protein sequence ID" value="MFC3688274.1"/>
    <property type="molecule type" value="Genomic_DNA"/>
</dbReference>
<accession>A0ABV7WEP6</accession>
<keyword evidence="1 5" id="KW-0808">Transferase</keyword>
<protein>
    <submittedName>
        <fullName evidence="5">2-phospho-L-lactate guanylyltransferase</fullName>
        <ecNumber evidence="5">2.7.7.68</ecNumber>
    </submittedName>
</protein>
<dbReference type="InterPro" id="IPR002835">
    <property type="entry name" value="CofC"/>
</dbReference>
<dbReference type="RefSeq" id="WP_340293206.1">
    <property type="nucleotide sequence ID" value="NZ_JBBEOI010000099.1"/>
</dbReference>
<evidence type="ECO:0000313" key="5">
    <source>
        <dbReference type="EMBL" id="MFC3688274.1"/>
    </source>
</evidence>
<dbReference type="SUPFAM" id="SSF53448">
    <property type="entry name" value="Nucleotide-diphospho-sugar transferases"/>
    <property type="match status" value="1"/>
</dbReference>
<sequence>MRSADPQDRPGRWTVVLPVKGGTMAKSRLRHPARAGLAAAVALDTTAAVAACPRVRRVLVVTGDAATAAAHVALGAEVVADPGGGLAAALAAGALAAGTSAGAAAAGQSPTDPGPCALLLADLPALRPDDLAQALQACEDALAAGADQVTVPDADGTGTVLLAAASPRDLRPRFGPGSAAAHAATSVVLVAAPARLRRDVDTAEHLAEAEVLGVGPRTAAVLAAVQGSA</sequence>
<evidence type="ECO:0000256" key="1">
    <source>
        <dbReference type="ARBA" id="ARBA00022679"/>
    </source>
</evidence>
<evidence type="ECO:0000313" key="6">
    <source>
        <dbReference type="Proteomes" id="UP001595685"/>
    </source>
</evidence>
<organism evidence="5 6">
    <name type="scientific">Aquipuribacter hungaricus</name>
    <dbReference type="NCBI Taxonomy" id="545624"/>
    <lineage>
        <taxon>Bacteria</taxon>
        <taxon>Bacillati</taxon>
        <taxon>Actinomycetota</taxon>
        <taxon>Actinomycetes</taxon>
        <taxon>Micrococcales</taxon>
        <taxon>Intrasporangiaceae</taxon>
        <taxon>Aquipuribacter</taxon>
    </lineage>
</organism>
<dbReference type="Proteomes" id="UP001595685">
    <property type="component" value="Unassembled WGS sequence"/>
</dbReference>